<keyword evidence="2" id="KW-0472">Membrane</keyword>
<evidence type="ECO:0000313" key="4">
    <source>
        <dbReference type="Proteomes" id="UP000305095"/>
    </source>
</evidence>
<protein>
    <submittedName>
        <fullName evidence="3">Uncharacterized protein</fullName>
    </submittedName>
</protein>
<gene>
    <name evidence="3" type="ORF">FDV58_24870</name>
</gene>
<organism evidence="3 4">
    <name type="scientific">Bradyrhizobium elkanii</name>
    <dbReference type="NCBI Taxonomy" id="29448"/>
    <lineage>
        <taxon>Bacteria</taxon>
        <taxon>Pseudomonadati</taxon>
        <taxon>Pseudomonadota</taxon>
        <taxon>Alphaproteobacteria</taxon>
        <taxon>Hyphomicrobiales</taxon>
        <taxon>Nitrobacteraceae</taxon>
        <taxon>Bradyrhizobium</taxon>
    </lineage>
</organism>
<keyword evidence="2" id="KW-1133">Transmembrane helix</keyword>
<accession>A0A4U6RV00</accession>
<proteinExistence type="predicted"/>
<evidence type="ECO:0000313" key="3">
    <source>
        <dbReference type="EMBL" id="TKV78937.1"/>
    </source>
</evidence>
<dbReference type="AlphaFoldDB" id="A0A4U6RV00"/>
<dbReference type="Proteomes" id="UP000305095">
    <property type="component" value="Unassembled WGS sequence"/>
</dbReference>
<keyword evidence="2" id="KW-0812">Transmembrane</keyword>
<sequence>MTAPSLDWQILVPAIMIVAGFALLLAGLIARRRHMRAEEEQNEQWEQPRRPQMAPLPRLLSTARADHEE</sequence>
<evidence type="ECO:0000256" key="2">
    <source>
        <dbReference type="SAM" id="Phobius"/>
    </source>
</evidence>
<feature type="transmembrane region" description="Helical" evidence="2">
    <location>
        <begin position="6"/>
        <end position="30"/>
    </location>
</feature>
<reference evidence="3 4" key="1">
    <citation type="submission" date="2019-05" db="EMBL/GenBank/DDBJ databases">
        <title>Draft Genome of Bradyrhizobium elkanii strain SEMIA 938, Used in Commercial Inoculants for Lupinus spp. in Brazil.</title>
        <authorList>
            <person name="Hungria M."/>
            <person name="Delamuta J.R.M."/>
            <person name="Ribeiro R.A."/>
            <person name="Nogueira M.A."/>
        </authorList>
    </citation>
    <scope>NUCLEOTIDE SEQUENCE [LARGE SCALE GENOMIC DNA]</scope>
    <source>
        <strain evidence="3 4">Semia 938</strain>
    </source>
</reference>
<evidence type="ECO:0000256" key="1">
    <source>
        <dbReference type="SAM" id="MobiDB-lite"/>
    </source>
</evidence>
<name>A0A4U6RV00_BRAEL</name>
<feature type="region of interest" description="Disordered" evidence="1">
    <location>
        <begin position="36"/>
        <end position="69"/>
    </location>
</feature>
<dbReference type="EMBL" id="SZZP01000015">
    <property type="protein sequence ID" value="TKV78937.1"/>
    <property type="molecule type" value="Genomic_DNA"/>
</dbReference>
<dbReference type="RefSeq" id="WP_137480931.1">
    <property type="nucleotide sequence ID" value="NZ_SZZP01000015.1"/>
</dbReference>
<comment type="caution">
    <text evidence="3">The sequence shown here is derived from an EMBL/GenBank/DDBJ whole genome shotgun (WGS) entry which is preliminary data.</text>
</comment>